<organism evidence="1">
    <name type="scientific">marine sediment metagenome</name>
    <dbReference type="NCBI Taxonomy" id="412755"/>
    <lineage>
        <taxon>unclassified sequences</taxon>
        <taxon>metagenomes</taxon>
        <taxon>ecological metagenomes</taxon>
    </lineage>
</organism>
<protein>
    <submittedName>
        <fullName evidence="1">Uncharacterized protein</fullName>
    </submittedName>
</protein>
<dbReference type="EMBL" id="LAZR01017405">
    <property type="protein sequence ID" value="KKM00565.1"/>
    <property type="molecule type" value="Genomic_DNA"/>
</dbReference>
<accession>A0A0F9GNU7</accession>
<comment type="caution">
    <text evidence="1">The sequence shown here is derived from an EMBL/GenBank/DDBJ whole genome shotgun (WGS) entry which is preliminary data.</text>
</comment>
<proteinExistence type="predicted"/>
<sequence>MEPLHTSSLENAVVVKPAVYPNDIVKFMNHTTKTFRIRNPLYKPQNSNASKDCQETVDSVEALILTSSSDLNSDNTILDLTLSDSVTQKNQYIHIGNFSKEENAQLYHLIEKYNGNIEEIANNATLSIDKGRNCKAISKRVHAILFKRQWVSNNYEKEEVFANGPPRKKRRTIVETRHLNNENLVKELTEKTQKVVQVLGDQNNARFEKIYNLLNQNNRQLHESSLAEIESVKLKSKNLELELESNHLIAQCKIRNEHIALLKAQLAGAKNDSQKYKQWFLKLKQRLEKNPSVVIQRKDKQKWADLSGDNEPQIQKTDLTLSQGPLNHDLSSIQLTLDKAKNIMEAEKNKYCVSFK</sequence>
<gene>
    <name evidence="1" type="ORF">LCGC14_1803160</name>
</gene>
<dbReference type="AlphaFoldDB" id="A0A0F9GNU7"/>
<reference evidence="1" key="1">
    <citation type="journal article" date="2015" name="Nature">
        <title>Complex archaea that bridge the gap between prokaryotes and eukaryotes.</title>
        <authorList>
            <person name="Spang A."/>
            <person name="Saw J.H."/>
            <person name="Jorgensen S.L."/>
            <person name="Zaremba-Niedzwiedzka K."/>
            <person name="Martijn J."/>
            <person name="Lind A.E."/>
            <person name="van Eijk R."/>
            <person name="Schleper C."/>
            <person name="Guy L."/>
            <person name="Ettema T.J."/>
        </authorList>
    </citation>
    <scope>NUCLEOTIDE SEQUENCE</scope>
</reference>
<name>A0A0F9GNU7_9ZZZZ</name>
<evidence type="ECO:0000313" key="1">
    <source>
        <dbReference type="EMBL" id="KKM00565.1"/>
    </source>
</evidence>